<dbReference type="InterPro" id="IPR025388">
    <property type="entry name" value="Alginate_export_dom"/>
</dbReference>
<organism evidence="3 4">
    <name type="scientific">Sphingobium fuliginis (strain ATCC 27551)</name>
    <dbReference type="NCBI Taxonomy" id="336203"/>
    <lineage>
        <taxon>Bacteria</taxon>
        <taxon>Pseudomonadati</taxon>
        <taxon>Pseudomonadota</taxon>
        <taxon>Alphaproteobacteria</taxon>
        <taxon>Sphingomonadales</taxon>
        <taxon>Sphingomonadaceae</taxon>
        <taxon>Sphingobium</taxon>
    </lineage>
</organism>
<gene>
    <name evidence="3" type="ORF">GCM10019071_18680</name>
</gene>
<name>A0ABQ1EWH4_SPHSA</name>
<sequence>MKKVSFLFSASAPIMGLSAIAGPALAQDVVFKPIVEARLRYETVDQAGPAPLSTSRDAHSVTMRLRAGGEVSKGPWAFLAEAEGTLAIDEDYNSGVNGKTLYPIVADPETVEANRVQIQYRTKPLVVTMGRQRINLDDQRFVGSVAWRQNEQTFDAVRIEYMGIKNLKVDLSYAIAARTIWGMDGGKFGSANRPTDIKGDDVFANISYKTKLGTLTGFAYLVDEDEAVAALRRNSSQTYGLRFTGAQPLAKKVKLSYLASYARQSDHATNPVDYSADFVTAELGLDIAAFKLTAGYELLGSDAGATGIAGGFAFQTPFATLHKFNGWADKFLTTPGTGIQDYYAGVAYTVPKVGKAGPLVASFIYHRFSSDRLSIHYGDEYDAQVTLKLNKHLSALVKYADYDRKGIASYTGDADTRKFWAQIDYAL</sequence>
<dbReference type="Gene3D" id="2.40.160.10">
    <property type="entry name" value="Porin"/>
    <property type="match status" value="1"/>
</dbReference>
<dbReference type="RefSeq" id="WP_044662304.1">
    <property type="nucleotide sequence ID" value="NZ_BMDU01000003.1"/>
</dbReference>
<evidence type="ECO:0000313" key="4">
    <source>
        <dbReference type="Proteomes" id="UP000628109"/>
    </source>
</evidence>
<dbReference type="Proteomes" id="UP000628109">
    <property type="component" value="Unassembled WGS sequence"/>
</dbReference>
<dbReference type="EMBL" id="BMDU01000003">
    <property type="protein sequence ID" value="GFZ89139.1"/>
    <property type="molecule type" value="Genomic_DNA"/>
</dbReference>
<evidence type="ECO:0000313" key="3">
    <source>
        <dbReference type="EMBL" id="GFZ89139.1"/>
    </source>
</evidence>
<evidence type="ECO:0000259" key="2">
    <source>
        <dbReference type="Pfam" id="PF13372"/>
    </source>
</evidence>
<dbReference type="Pfam" id="PF13372">
    <property type="entry name" value="Alginate_exp"/>
    <property type="match status" value="1"/>
</dbReference>
<feature type="signal peptide" evidence="1">
    <location>
        <begin position="1"/>
        <end position="26"/>
    </location>
</feature>
<reference evidence="4" key="1">
    <citation type="journal article" date="2019" name="Int. J. Syst. Evol. Microbiol.">
        <title>The Global Catalogue of Microorganisms (GCM) 10K type strain sequencing project: providing services to taxonomists for standard genome sequencing and annotation.</title>
        <authorList>
            <consortium name="The Broad Institute Genomics Platform"/>
            <consortium name="The Broad Institute Genome Sequencing Center for Infectious Disease"/>
            <person name="Wu L."/>
            <person name="Ma J."/>
        </authorList>
    </citation>
    <scope>NUCLEOTIDE SEQUENCE [LARGE SCALE GENOMIC DNA]</scope>
    <source>
        <strain evidence="4">CCM 7327</strain>
    </source>
</reference>
<keyword evidence="1" id="KW-0732">Signal</keyword>
<comment type="caution">
    <text evidence="3">The sequence shown here is derived from an EMBL/GenBank/DDBJ whole genome shotgun (WGS) entry which is preliminary data.</text>
</comment>
<dbReference type="InterPro" id="IPR023614">
    <property type="entry name" value="Porin_dom_sf"/>
</dbReference>
<keyword evidence="4" id="KW-1185">Reference proteome</keyword>
<accession>A0ABQ1EWH4</accession>
<protein>
    <recommendedName>
        <fullName evidence="2">Alginate export domain-containing protein</fullName>
    </recommendedName>
</protein>
<proteinExistence type="predicted"/>
<evidence type="ECO:0000256" key="1">
    <source>
        <dbReference type="SAM" id="SignalP"/>
    </source>
</evidence>
<feature type="domain" description="Alginate export" evidence="2">
    <location>
        <begin position="37"/>
        <end position="162"/>
    </location>
</feature>
<feature type="chain" id="PRO_5047044826" description="Alginate export domain-containing protein" evidence="1">
    <location>
        <begin position="27"/>
        <end position="427"/>
    </location>
</feature>